<feature type="signal peptide" evidence="1">
    <location>
        <begin position="1"/>
        <end position="17"/>
    </location>
</feature>
<gene>
    <name evidence="2" type="ORF">OLC1_LOCUS8793</name>
</gene>
<protein>
    <submittedName>
        <fullName evidence="2">OLC1v1035308C1</fullName>
    </submittedName>
</protein>
<sequence length="173" mass="19161">MLLKLSLVAIFFSLMAANRLQNASGDQALIDRVCARMPDPTACQMCIKEDPEHENEDEPGLGRASMVCCIGRILTINRDIYNMANSSRDGSIRDICTKCTVHFDDSLKNLRDALVFWGYDLFQNATDSVGIAHSYFLQCANIIVGLPSPNPYIEALDTLEILLVNSEAMLSLL</sequence>
<keyword evidence="1" id="KW-0732">Signal</keyword>
<dbReference type="NCBIfam" id="TIGR01614">
    <property type="entry name" value="PME_inhib"/>
    <property type="match status" value="1"/>
</dbReference>
<dbReference type="GO" id="GO:0004857">
    <property type="term" value="F:enzyme inhibitor activity"/>
    <property type="evidence" value="ECO:0007669"/>
    <property type="project" value="InterPro"/>
</dbReference>
<dbReference type="InterPro" id="IPR006501">
    <property type="entry name" value="Pectinesterase_inhib_dom"/>
</dbReference>
<evidence type="ECO:0000313" key="2">
    <source>
        <dbReference type="EMBL" id="CAI9098628.1"/>
    </source>
</evidence>
<dbReference type="AlphaFoldDB" id="A0AAV1CU01"/>
<dbReference type="EMBL" id="OX459120">
    <property type="protein sequence ID" value="CAI9098628.1"/>
    <property type="molecule type" value="Genomic_DNA"/>
</dbReference>
<dbReference type="Proteomes" id="UP001161247">
    <property type="component" value="Chromosome 3"/>
</dbReference>
<accession>A0AAV1CU01</accession>
<feature type="chain" id="PRO_5043326022" evidence="1">
    <location>
        <begin position="18"/>
        <end position="173"/>
    </location>
</feature>
<dbReference type="SUPFAM" id="SSF101148">
    <property type="entry name" value="Plant invertase/pectin methylesterase inhibitor"/>
    <property type="match status" value="1"/>
</dbReference>
<keyword evidence="3" id="KW-1185">Reference proteome</keyword>
<reference evidence="2" key="1">
    <citation type="submission" date="2023-03" db="EMBL/GenBank/DDBJ databases">
        <authorList>
            <person name="Julca I."/>
        </authorList>
    </citation>
    <scope>NUCLEOTIDE SEQUENCE</scope>
</reference>
<dbReference type="InterPro" id="IPR035513">
    <property type="entry name" value="Invertase/methylesterase_inhib"/>
</dbReference>
<proteinExistence type="predicted"/>
<dbReference type="Gene3D" id="1.20.140.40">
    <property type="entry name" value="Invertase/pectin methylesterase inhibitor family protein"/>
    <property type="match status" value="1"/>
</dbReference>
<name>A0AAV1CU01_OLDCO</name>
<organism evidence="2 3">
    <name type="scientific">Oldenlandia corymbosa var. corymbosa</name>
    <dbReference type="NCBI Taxonomy" id="529605"/>
    <lineage>
        <taxon>Eukaryota</taxon>
        <taxon>Viridiplantae</taxon>
        <taxon>Streptophyta</taxon>
        <taxon>Embryophyta</taxon>
        <taxon>Tracheophyta</taxon>
        <taxon>Spermatophyta</taxon>
        <taxon>Magnoliopsida</taxon>
        <taxon>eudicotyledons</taxon>
        <taxon>Gunneridae</taxon>
        <taxon>Pentapetalae</taxon>
        <taxon>asterids</taxon>
        <taxon>lamiids</taxon>
        <taxon>Gentianales</taxon>
        <taxon>Rubiaceae</taxon>
        <taxon>Rubioideae</taxon>
        <taxon>Spermacoceae</taxon>
        <taxon>Hedyotis-Oldenlandia complex</taxon>
        <taxon>Oldenlandia</taxon>
    </lineage>
</organism>
<evidence type="ECO:0000256" key="1">
    <source>
        <dbReference type="SAM" id="SignalP"/>
    </source>
</evidence>
<evidence type="ECO:0000313" key="3">
    <source>
        <dbReference type="Proteomes" id="UP001161247"/>
    </source>
</evidence>